<feature type="region of interest" description="Disordered" evidence="1">
    <location>
        <begin position="674"/>
        <end position="713"/>
    </location>
</feature>
<accession>A0A2A4FNZ7</accession>
<dbReference type="InterPro" id="IPR007844">
    <property type="entry name" value="AsmA"/>
</dbReference>
<feature type="compositionally biased region" description="Pro residues" evidence="1">
    <location>
        <begin position="1"/>
        <end position="19"/>
    </location>
</feature>
<evidence type="ECO:0000313" key="4">
    <source>
        <dbReference type="EMBL" id="PCE40485.1"/>
    </source>
</evidence>
<feature type="region of interest" description="Disordered" evidence="1">
    <location>
        <begin position="1"/>
        <end position="23"/>
    </location>
</feature>
<protein>
    <submittedName>
        <fullName evidence="4">AsmA family protein</fullName>
    </submittedName>
</protein>
<keyword evidence="5" id="KW-1185">Reference proteome</keyword>
<dbReference type="GO" id="GO:0090313">
    <property type="term" value="P:regulation of protein targeting to membrane"/>
    <property type="evidence" value="ECO:0007669"/>
    <property type="project" value="TreeGrafter"/>
</dbReference>
<dbReference type="Proteomes" id="UP000218934">
    <property type="component" value="Unassembled WGS sequence"/>
</dbReference>
<feature type="domain" description="AsmA" evidence="3">
    <location>
        <begin position="258"/>
        <end position="521"/>
    </location>
</feature>
<evidence type="ECO:0000256" key="1">
    <source>
        <dbReference type="SAM" id="MobiDB-lite"/>
    </source>
</evidence>
<dbReference type="RefSeq" id="WP_066968313.1">
    <property type="nucleotide sequence ID" value="NZ_NWUF01000027.1"/>
</dbReference>
<evidence type="ECO:0000256" key="2">
    <source>
        <dbReference type="SAM" id="Phobius"/>
    </source>
</evidence>
<dbReference type="InterPro" id="IPR052894">
    <property type="entry name" value="AsmA-related"/>
</dbReference>
<keyword evidence="2" id="KW-0812">Transmembrane</keyword>
<reference evidence="4 5" key="1">
    <citation type="submission" date="2017-09" db="EMBL/GenBank/DDBJ databases">
        <title>The Catabolism of 3,6-Dichlorosalicylic acid is Initiated by the Cytochrome P450 Monooxygenase DsmABC in Rhizorhabdus dicambivorans Ndbn-20.</title>
        <authorList>
            <person name="Na L."/>
        </authorList>
    </citation>
    <scope>NUCLEOTIDE SEQUENCE [LARGE SCALE GENOMIC DNA]</scope>
    <source>
        <strain evidence="4 5">Ndbn-20m</strain>
    </source>
</reference>
<name>A0A2A4FNZ7_9SPHN</name>
<keyword evidence="2" id="KW-1133">Transmembrane helix</keyword>
<dbReference type="Pfam" id="PF05170">
    <property type="entry name" value="AsmA"/>
    <property type="match status" value="2"/>
</dbReference>
<dbReference type="AlphaFoldDB" id="A0A2A4FNZ7"/>
<proteinExistence type="predicted"/>
<comment type="caution">
    <text evidence="4">The sequence shown here is derived from an EMBL/GenBank/DDBJ whole genome shotgun (WGS) entry which is preliminary data.</text>
</comment>
<dbReference type="PANTHER" id="PTHR30441">
    <property type="entry name" value="DUF748 DOMAIN-CONTAINING PROTEIN"/>
    <property type="match status" value="1"/>
</dbReference>
<organism evidence="4 5">
    <name type="scientific">Rhizorhabdus dicambivorans</name>
    <dbReference type="NCBI Taxonomy" id="1850238"/>
    <lineage>
        <taxon>Bacteria</taxon>
        <taxon>Pseudomonadati</taxon>
        <taxon>Pseudomonadota</taxon>
        <taxon>Alphaproteobacteria</taxon>
        <taxon>Sphingomonadales</taxon>
        <taxon>Sphingomonadaceae</taxon>
        <taxon>Rhizorhabdus</taxon>
    </lineage>
</organism>
<sequence length="713" mass="77766">MVVEPHPPIEAPRAETPPPARRRRDPANWTLAAGFAVVATIVGLIVLAWFILFVTKGRFLKPSFESIASRMTEREVKVAGDFQFYFDIIDARFVADGLTISNPKWAARPNFFEARHIATRIKTIPTLFGNRRAEWLVLDGGKVDAEWDRQKRNTWTFGDPNKKGEPFQWPVIGRADVTNTEVRYVDPQMFLRTDIKVGDIASGDRRIQGKVPFTGTGTLRGKPFTMDGALLSPNSTLTFGRTNFEMHARSGPTYLDVDGVLPAATQIEGSDLNLKVRGPNIRLLFDFLGVAAPDTRAYRFTSKLTKAGGEWRFTRINGRYGASDLHGRMTISLPNDRLLLRADLNSNLVDIIDVGPFIGYDPQALAAQGAQAAVAQTGGTPRILPDAPLRIESIRTYDAHIVYKVKDFRNPKFPISNVDLTFDLNKSLMTLSPFSFDIAGGHLASDITIDARVPSVITDYDIRLSPTPMSKLFAGFGVQQAGTTGTLKARIKLKGTGNTLRDSLATSDGRIAIILPKGTFWTQYVQLAEFDLGLFVQKLIQDKLKKPIEINCGLLGFTVRNGVAAADPILIDTDKNVMTAKGGFSFKDESLDMSFRADAKKFSLFSGQSPVGIKGYFAQPGINIISPQLLTRAGAGVALGVVASPLAAVLAFVDVGDAKSAACGPILAGAQASAMRTKSGKPRKDVGKVRENRQQAGDRKQPASIDDKLGLKK</sequence>
<evidence type="ECO:0000313" key="5">
    <source>
        <dbReference type="Proteomes" id="UP000218934"/>
    </source>
</evidence>
<keyword evidence="2" id="KW-0472">Membrane</keyword>
<gene>
    <name evidence="4" type="ORF">COO09_19950</name>
</gene>
<dbReference type="EMBL" id="NWUF01000027">
    <property type="protein sequence ID" value="PCE40485.1"/>
    <property type="molecule type" value="Genomic_DNA"/>
</dbReference>
<evidence type="ECO:0000259" key="3">
    <source>
        <dbReference type="Pfam" id="PF05170"/>
    </source>
</evidence>
<feature type="compositionally biased region" description="Basic and acidic residues" evidence="1">
    <location>
        <begin position="682"/>
        <end position="713"/>
    </location>
</feature>
<feature type="transmembrane region" description="Helical" evidence="2">
    <location>
        <begin position="31"/>
        <end position="54"/>
    </location>
</feature>
<dbReference type="PANTHER" id="PTHR30441:SF9">
    <property type="entry name" value="ASMA FAMILY PROTEIN YHJG"/>
    <property type="match status" value="1"/>
</dbReference>
<dbReference type="GO" id="GO:0005886">
    <property type="term" value="C:plasma membrane"/>
    <property type="evidence" value="ECO:0007669"/>
    <property type="project" value="TreeGrafter"/>
</dbReference>
<feature type="domain" description="AsmA" evidence="3">
    <location>
        <begin position="31"/>
        <end position="158"/>
    </location>
</feature>